<dbReference type="Pfam" id="PF16197">
    <property type="entry name" value="KAsynt_C_assoc"/>
    <property type="match status" value="1"/>
</dbReference>
<dbReference type="InterPro" id="IPR036291">
    <property type="entry name" value="NAD(P)-bd_dom_sf"/>
</dbReference>
<dbReference type="SMART" id="SM00826">
    <property type="entry name" value="PKS_DH"/>
    <property type="match status" value="1"/>
</dbReference>
<dbReference type="InterPro" id="IPR014031">
    <property type="entry name" value="Ketoacyl_synth_C"/>
</dbReference>
<dbReference type="InterPro" id="IPR001227">
    <property type="entry name" value="Ac_transferase_dom_sf"/>
</dbReference>
<feature type="region of interest" description="N-terminal hotdog fold" evidence="5">
    <location>
        <begin position="1"/>
        <end position="120"/>
    </location>
</feature>
<dbReference type="InterPro" id="IPR014043">
    <property type="entry name" value="Acyl_transferase_dom"/>
</dbReference>
<dbReference type="InterPro" id="IPR020807">
    <property type="entry name" value="PKS_DH"/>
</dbReference>
<dbReference type="InterPro" id="IPR055123">
    <property type="entry name" value="SpnB-like_Rossmann"/>
</dbReference>
<dbReference type="InterPro" id="IPR049552">
    <property type="entry name" value="PKS_DH_N"/>
</dbReference>
<evidence type="ECO:0000256" key="5">
    <source>
        <dbReference type="PROSITE-ProRule" id="PRU01363"/>
    </source>
</evidence>
<dbReference type="Pfam" id="PF21089">
    <property type="entry name" value="PKS_DH_N"/>
    <property type="match status" value="1"/>
</dbReference>
<keyword evidence="3" id="KW-0808">Transferase</keyword>
<proteinExistence type="predicted"/>
<dbReference type="PROSITE" id="PS00606">
    <property type="entry name" value="KS3_1"/>
    <property type="match status" value="1"/>
</dbReference>
<dbReference type="OrthoDB" id="4369260at2"/>
<dbReference type="CDD" id="cd08956">
    <property type="entry name" value="KR_3_FAS_SDR_x"/>
    <property type="match status" value="1"/>
</dbReference>
<feature type="active site" description="Proton acceptor; for dehydratase activity" evidence="5">
    <location>
        <position position="28"/>
    </location>
</feature>
<dbReference type="SUPFAM" id="SSF47336">
    <property type="entry name" value="ACP-like"/>
    <property type="match status" value="2"/>
</dbReference>
<dbReference type="PROSITE" id="PS50075">
    <property type="entry name" value="CARRIER"/>
    <property type="match status" value="2"/>
</dbReference>
<dbReference type="InterPro" id="IPR014030">
    <property type="entry name" value="Ketoacyl_synth_N"/>
</dbReference>
<feature type="domain" description="PKS/mFAS DH" evidence="9">
    <location>
        <begin position="1"/>
        <end position="288"/>
    </location>
</feature>
<dbReference type="GO" id="GO:0004312">
    <property type="term" value="F:fatty acid synthase activity"/>
    <property type="evidence" value="ECO:0007669"/>
    <property type="project" value="TreeGrafter"/>
</dbReference>
<dbReference type="SUPFAM" id="SSF55048">
    <property type="entry name" value="Probable ACP-binding domain of malonyl-CoA ACP transacylase"/>
    <property type="match status" value="1"/>
</dbReference>
<name>H0R6G5_9ACTN</name>
<dbReference type="InterPro" id="IPR013968">
    <property type="entry name" value="PKS_KR"/>
</dbReference>
<dbReference type="InterPro" id="IPR050091">
    <property type="entry name" value="PKS_NRPS_Biosynth_Enz"/>
</dbReference>
<dbReference type="InterPro" id="IPR009081">
    <property type="entry name" value="PP-bd_ACP"/>
</dbReference>
<dbReference type="Gene3D" id="1.10.1200.10">
    <property type="entry name" value="ACP-like"/>
    <property type="match status" value="2"/>
</dbReference>
<dbReference type="InterPro" id="IPR020806">
    <property type="entry name" value="PKS_PP-bd"/>
</dbReference>
<dbReference type="InterPro" id="IPR049900">
    <property type="entry name" value="PKS_mFAS_DH"/>
</dbReference>
<dbReference type="GO" id="GO:0031177">
    <property type="term" value="F:phosphopantetheine binding"/>
    <property type="evidence" value="ECO:0007669"/>
    <property type="project" value="InterPro"/>
</dbReference>
<keyword evidence="2" id="KW-0597">Phosphoprotein</keyword>
<feature type="region of interest" description="C-terminal hotdog fold" evidence="5">
    <location>
        <begin position="131"/>
        <end position="288"/>
    </location>
</feature>
<feature type="region of interest" description="Disordered" evidence="6">
    <location>
        <begin position="692"/>
        <end position="717"/>
    </location>
</feature>
<dbReference type="SMART" id="SM00823">
    <property type="entry name" value="PKS_PP"/>
    <property type="match status" value="2"/>
</dbReference>
<dbReference type="PANTHER" id="PTHR43775:SF51">
    <property type="entry name" value="INACTIVE PHENOLPHTHIOCEROL SYNTHESIS POLYKETIDE SYNTHASE TYPE I PKS1-RELATED"/>
    <property type="match status" value="1"/>
</dbReference>
<sequence>GSTEVSGAGTTLFMGRISLLDQPWLADHVVSGEVILPGAAYADLALSIGERLGFPVVDELINERPIRLPAAEPVWLQIYVAADGGGSRPITFHTSSTHPELGGEWHQCASGNLRVDDAAKPPRDASRPPARGSVDVEEVYARLAERGLEYGETFRGLRELTESGDRLYGVIDLPDAAGETTEFSIHPALLDAALHPIAHAREDLALPFSWNGIRRWSRDAEQVEVTVEPSGTGYSVVAVDPSGAPVFSIDEVTVRHIDTASVGVGAPRTPLCRVEWVEFHPSAERLDDDPDPIGILIADSSDWLADIGRTDSHDVAQSVHAVAERLLSSVQDWITHGDPESRLAVFTRQALAVSADDQVDLRLGAIPGFVRTVRAEMPGRIVHVDHDGSLENHELAVVAARAMDEGESDIAIRRGSTRVGRLSRDPLTAPTPEVDQPTSSSGDDQTALIIGGVGMLGRLAARALATTGRITDVILASRRGPDDEDAPDALAELTAIGLRAEVVACDATDAGQLSALINSVPASRPLTAVVHAAGALADMPAHKLTPAALHTVMTAKVDVAWNLHRLTEHCRLHTFVVFSSAAGTLGTAGQANYAAANTFLDSFAHWRRSQGLAASSLAWGLWGTSSDLTDHLGESDRRRLMNQGVRALDFDEGAAMLTRCLRAGRDAVPLGLARTEWQPAMSPMLRGVLRVSTPRRSASSKTSDHVRGASGEGRSRAVASVVRRQVAAVLGHPDETIVPDSSPFKELGLDSLAAVELRNRIAHELDVRLPATVVFDHPTVADLTTRVLGEFDEPAQRPVTNRSNTHDDPIVIVGMACRYPGGVRTPRDLWELSLRGDDAISGWPDDRGWSATGGSVHMGGFVDGMADFDAALFGMSPREALATDPQQRHLLEITWETLENAGINPQSLRGSNTGIYAGIMYNDYATRLSTIPADLEAFLINGSASSVASGRVAYTFGLQGPAVSVDTACSSSLVSIHLATSALRNGECDLALAGGVTLLSTPASMLAAERMGALSADGRCRSFADDATGTGWAEGIGMIALERLSDAHTNGHHILATIRGTAINQDGASNGLTAPNGRAQRDVITRALTDAHLTINDIDAVEAHGTGTPLGDPIEAEALIHTYGQRTPDHPALYIGSLKSNIGHTQAAAGVGGVIKMVQALTHHTLPASLHATHPNTHVDWTSGHVAILTESTPWPHTNHPPRAAVSAFGVSGTNAHLILEAPPTSADSSVQIEEEGPDSRPIVAWPVSGLTGPALTRQAARLAAHLSSDVSVDPGVAAHALATSRAALPHRAVVIGRDRAELAGELAAVADDAPTESSVVGTSHDHRGTVFVYPGHGAHWPAMAVSLLTTQPVFADTISRCAHALASHLDWDVEGYLRSGGQRLPGKTNVELDQPALWAVMMGLTALWGEMGVRPDTVIGHSQGEVAAACAAGILSLEEGARLVAVRSRQLARLVGRGAMASIALSSDDAAVLIRKVAPDVGIATINGDSAVVVSGEADGVDAVVERAGADGVRVRRLDAELAGHSVVIDALEDSLLSEIGEVRRTESAVTMISTVTGAVIKSADLDGRHWFNNLRETVRFHAAAQVAVDLGHNVFVEVSPHPVLTQPLDAMLEARSVTDGVVTGTLRRDDGDSRRLLLSAADLWVNGVNVDWAALNSSAKTAIPTSGQLPTYAFEPRRFWLDAEQEQQVLDDRTESADTEGVDAPVTTPSFGASLHGEDLTTEITQLVTTQIRAVLRMEEVDDFDDDTALKDLGFESVSVVDLMKRLSRATGHRLPSTLAFDCPTPEAIADHIRGLVEADRAQHVSALVDELTAALGWTEPDDDVRARLATLSGWSPGAADAADRNMSDATTDLEAASDDELFDMVDSGRSGL</sequence>
<feature type="active site" description="Proton donor; for dehydratase activity" evidence="5">
    <location>
        <position position="191"/>
    </location>
</feature>
<dbReference type="InterPro" id="IPR032821">
    <property type="entry name" value="PKS_assoc"/>
</dbReference>
<dbReference type="Pfam" id="PF00109">
    <property type="entry name" value="ketoacyl-synt"/>
    <property type="match status" value="1"/>
</dbReference>
<evidence type="ECO:0000256" key="4">
    <source>
        <dbReference type="ARBA" id="ARBA00023315"/>
    </source>
</evidence>
<dbReference type="PROSITE" id="PS00012">
    <property type="entry name" value="PHOSPHOPANTETHEINE"/>
    <property type="match status" value="1"/>
</dbReference>
<keyword evidence="1" id="KW-0596">Phosphopantetheine</keyword>
<dbReference type="Gene3D" id="3.40.47.10">
    <property type="match status" value="1"/>
</dbReference>
<dbReference type="GO" id="GO:0004315">
    <property type="term" value="F:3-oxoacyl-[acyl-carrier-protein] synthase activity"/>
    <property type="evidence" value="ECO:0007669"/>
    <property type="project" value="InterPro"/>
</dbReference>
<dbReference type="eggNOG" id="COG3321">
    <property type="taxonomic scope" value="Bacteria"/>
</dbReference>
<dbReference type="InterPro" id="IPR042104">
    <property type="entry name" value="PKS_dehydratase_sf"/>
</dbReference>
<evidence type="ECO:0000256" key="1">
    <source>
        <dbReference type="ARBA" id="ARBA00022450"/>
    </source>
</evidence>
<evidence type="ECO:0000259" key="8">
    <source>
        <dbReference type="PROSITE" id="PS52004"/>
    </source>
</evidence>
<dbReference type="PANTHER" id="PTHR43775">
    <property type="entry name" value="FATTY ACID SYNTHASE"/>
    <property type="match status" value="1"/>
</dbReference>
<evidence type="ECO:0000313" key="10">
    <source>
        <dbReference type="EMBL" id="GAB20666.1"/>
    </source>
</evidence>
<dbReference type="SMART" id="SM00827">
    <property type="entry name" value="PKS_AT"/>
    <property type="match status" value="1"/>
</dbReference>
<evidence type="ECO:0000259" key="7">
    <source>
        <dbReference type="PROSITE" id="PS50075"/>
    </source>
</evidence>
<feature type="domain" description="Carrier" evidence="7">
    <location>
        <begin position="716"/>
        <end position="791"/>
    </location>
</feature>
<dbReference type="Gene3D" id="3.40.50.720">
    <property type="entry name" value="NAD(P)-binding Rossmann-like Domain"/>
    <property type="match status" value="1"/>
</dbReference>
<evidence type="ECO:0000256" key="6">
    <source>
        <dbReference type="SAM" id="MobiDB-lite"/>
    </source>
</evidence>
<dbReference type="Pfam" id="PF14765">
    <property type="entry name" value="PS-DH"/>
    <property type="match status" value="1"/>
</dbReference>
<keyword evidence="4" id="KW-0012">Acyltransferase</keyword>
<dbReference type="SUPFAM" id="SSF53901">
    <property type="entry name" value="Thiolase-like"/>
    <property type="match status" value="1"/>
</dbReference>
<feature type="non-terminal residue" evidence="10">
    <location>
        <position position="1"/>
    </location>
</feature>
<dbReference type="FunFam" id="3.40.47.10:FF:000019">
    <property type="entry name" value="Polyketide synthase type I"/>
    <property type="match status" value="1"/>
</dbReference>
<dbReference type="InterPro" id="IPR057326">
    <property type="entry name" value="KR_dom"/>
</dbReference>
<organism evidence="10 11">
    <name type="scientific">Gordonia effusa NBRC 100432</name>
    <dbReference type="NCBI Taxonomy" id="1077974"/>
    <lineage>
        <taxon>Bacteria</taxon>
        <taxon>Bacillati</taxon>
        <taxon>Actinomycetota</taxon>
        <taxon>Actinomycetes</taxon>
        <taxon>Mycobacteriales</taxon>
        <taxon>Gordoniaceae</taxon>
        <taxon>Gordonia</taxon>
    </lineage>
</organism>
<dbReference type="InterPro" id="IPR016035">
    <property type="entry name" value="Acyl_Trfase/lysoPLipase"/>
</dbReference>
<dbReference type="Gene3D" id="3.10.129.110">
    <property type="entry name" value="Polyketide synthase dehydratase"/>
    <property type="match status" value="1"/>
</dbReference>
<dbReference type="CDD" id="cd00833">
    <property type="entry name" value="PKS"/>
    <property type="match status" value="1"/>
</dbReference>
<dbReference type="InterPro" id="IPR036736">
    <property type="entry name" value="ACP-like_sf"/>
</dbReference>
<dbReference type="Gene3D" id="3.30.70.3290">
    <property type="match status" value="1"/>
</dbReference>
<dbReference type="Pfam" id="PF00698">
    <property type="entry name" value="Acyl_transf_1"/>
    <property type="match status" value="1"/>
</dbReference>
<dbReference type="PROSITE" id="PS52004">
    <property type="entry name" value="KS3_2"/>
    <property type="match status" value="1"/>
</dbReference>
<comment type="caution">
    <text evidence="10">The sequence shown here is derived from an EMBL/GenBank/DDBJ whole genome shotgun (WGS) entry which is preliminary data.</text>
</comment>
<dbReference type="InterPro" id="IPR020841">
    <property type="entry name" value="PKS_Beta-ketoAc_synthase_dom"/>
</dbReference>
<dbReference type="InterPro" id="IPR018201">
    <property type="entry name" value="Ketoacyl_synth_AS"/>
</dbReference>
<feature type="region of interest" description="Disordered" evidence="6">
    <location>
        <begin position="1696"/>
        <end position="1717"/>
    </location>
</feature>
<dbReference type="SUPFAM" id="SSF51735">
    <property type="entry name" value="NAD(P)-binding Rossmann-fold domains"/>
    <property type="match status" value="2"/>
</dbReference>
<dbReference type="InterPro" id="IPR016036">
    <property type="entry name" value="Malonyl_transacylase_ACP-bd"/>
</dbReference>
<keyword evidence="11" id="KW-1185">Reference proteome</keyword>
<gene>
    <name evidence="10" type="ORF">GOEFS_122_00010</name>
</gene>
<dbReference type="Pfam" id="PF08659">
    <property type="entry name" value="KR"/>
    <property type="match status" value="1"/>
</dbReference>
<reference evidence="10 11" key="1">
    <citation type="submission" date="2011-12" db="EMBL/GenBank/DDBJ databases">
        <title>Whole genome shotgun sequence of Gordonia effusa NBRC 100432.</title>
        <authorList>
            <person name="Yoshida I."/>
            <person name="Takarada H."/>
            <person name="Hosoyama A."/>
            <person name="Tsuchikane K."/>
            <person name="Katsumata H."/>
            <person name="Yamazaki S."/>
            <person name="Fujita N."/>
        </authorList>
    </citation>
    <scope>NUCLEOTIDE SEQUENCE [LARGE SCALE GENOMIC DNA]</scope>
    <source>
        <strain evidence="10 11">NBRC 100432</strain>
    </source>
</reference>
<dbReference type="InterPro" id="IPR016039">
    <property type="entry name" value="Thiolase-like"/>
</dbReference>
<feature type="domain" description="Carrier" evidence="7">
    <location>
        <begin position="1724"/>
        <end position="1799"/>
    </location>
</feature>
<dbReference type="Proteomes" id="UP000035034">
    <property type="component" value="Unassembled WGS sequence"/>
</dbReference>
<evidence type="ECO:0000313" key="11">
    <source>
        <dbReference type="Proteomes" id="UP000035034"/>
    </source>
</evidence>
<dbReference type="RefSeq" id="WP_007320001.1">
    <property type="nucleotide sequence ID" value="NZ_BAEH01000122.1"/>
</dbReference>
<dbReference type="SMART" id="SM00825">
    <property type="entry name" value="PKS_KS"/>
    <property type="match status" value="1"/>
</dbReference>
<evidence type="ECO:0000256" key="2">
    <source>
        <dbReference type="ARBA" id="ARBA00022553"/>
    </source>
</evidence>
<dbReference type="SMART" id="SM00822">
    <property type="entry name" value="PKS_KR"/>
    <property type="match status" value="1"/>
</dbReference>
<dbReference type="EMBL" id="BAEH01000122">
    <property type="protein sequence ID" value="GAB20666.1"/>
    <property type="molecule type" value="Genomic_DNA"/>
</dbReference>
<dbReference type="InterPro" id="IPR049551">
    <property type="entry name" value="PKS_DH_C"/>
</dbReference>
<dbReference type="PROSITE" id="PS52019">
    <property type="entry name" value="PKS_MFAS_DH"/>
    <property type="match status" value="1"/>
</dbReference>
<dbReference type="Pfam" id="PF02801">
    <property type="entry name" value="Ketoacyl-synt_C"/>
    <property type="match status" value="1"/>
</dbReference>
<dbReference type="SMART" id="SM01294">
    <property type="entry name" value="PKS_PP_betabranch"/>
    <property type="match status" value="1"/>
</dbReference>
<dbReference type="GO" id="GO:0006633">
    <property type="term" value="P:fatty acid biosynthetic process"/>
    <property type="evidence" value="ECO:0007669"/>
    <property type="project" value="InterPro"/>
</dbReference>
<dbReference type="Gene3D" id="3.40.366.10">
    <property type="entry name" value="Malonyl-Coenzyme A Acyl Carrier Protein, domain 2"/>
    <property type="match status" value="1"/>
</dbReference>
<evidence type="ECO:0000256" key="3">
    <source>
        <dbReference type="ARBA" id="ARBA00022679"/>
    </source>
</evidence>
<dbReference type="Pfam" id="PF00550">
    <property type="entry name" value="PP-binding"/>
    <property type="match status" value="2"/>
</dbReference>
<dbReference type="STRING" id="1077974.GOEFS_122_00010"/>
<feature type="domain" description="Ketosynthase family 3 (KS3)" evidence="8">
    <location>
        <begin position="807"/>
        <end position="1222"/>
    </location>
</feature>
<feature type="region of interest" description="Disordered" evidence="6">
    <location>
        <begin position="421"/>
        <end position="445"/>
    </location>
</feature>
<dbReference type="InterPro" id="IPR006162">
    <property type="entry name" value="Ppantetheine_attach_site"/>
</dbReference>
<protein>
    <submittedName>
        <fullName evidence="10">Putative polyketide synthase</fullName>
    </submittedName>
</protein>
<dbReference type="Pfam" id="PF22953">
    <property type="entry name" value="SpnB_Rossmann"/>
    <property type="match status" value="1"/>
</dbReference>
<dbReference type="SUPFAM" id="SSF52151">
    <property type="entry name" value="FabD/lysophospholipase-like"/>
    <property type="match status" value="1"/>
</dbReference>
<accession>H0R6G5</accession>
<evidence type="ECO:0000259" key="9">
    <source>
        <dbReference type="PROSITE" id="PS52019"/>
    </source>
</evidence>